<evidence type="ECO:0000256" key="6">
    <source>
        <dbReference type="HAMAP-Rule" id="MF_01677"/>
    </source>
</evidence>
<dbReference type="AlphaFoldDB" id="A0A1M5MPS3"/>
<gene>
    <name evidence="6" type="primary">mtnB</name>
    <name evidence="8" type="ORF">SAMN04488068_1381</name>
</gene>
<dbReference type="EMBL" id="FQWZ01000003">
    <property type="protein sequence ID" value="SHG79236.1"/>
    <property type="molecule type" value="Genomic_DNA"/>
</dbReference>
<evidence type="ECO:0000256" key="2">
    <source>
        <dbReference type="ARBA" id="ARBA00022723"/>
    </source>
</evidence>
<comment type="catalytic activity">
    <reaction evidence="6">
        <text>5-(methylsulfanyl)-D-ribulose 1-phosphate = 5-methylsulfanyl-2,3-dioxopentyl phosphate + H2O</text>
        <dbReference type="Rhea" id="RHEA:15549"/>
        <dbReference type="ChEBI" id="CHEBI:15377"/>
        <dbReference type="ChEBI" id="CHEBI:58548"/>
        <dbReference type="ChEBI" id="CHEBI:58828"/>
        <dbReference type="EC" id="4.2.1.109"/>
    </reaction>
</comment>
<proteinExistence type="inferred from homology"/>
<dbReference type="PANTHER" id="PTHR22789:SF0">
    <property type="entry name" value="3-OXO-TETRONATE 4-PHOSPHATE DECARBOXYLASE-RELATED"/>
    <property type="match status" value="1"/>
</dbReference>
<dbReference type="GO" id="GO:0019509">
    <property type="term" value="P:L-methionine salvage from methylthioadenosine"/>
    <property type="evidence" value="ECO:0007669"/>
    <property type="project" value="UniProtKB-UniRule"/>
</dbReference>
<evidence type="ECO:0000256" key="1">
    <source>
        <dbReference type="ARBA" id="ARBA00022605"/>
    </source>
</evidence>
<dbReference type="InterPro" id="IPR017714">
    <property type="entry name" value="MethylthioRu-1-P_deHdtase_MtnB"/>
</dbReference>
<evidence type="ECO:0000256" key="3">
    <source>
        <dbReference type="ARBA" id="ARBA00022833"/>
    </source>
</evidence>
<keyword evidence="5 6" id="KW-0456">Lyase</keyword>
<reference evidence="8 9" key="1">
    <citation type="submission" date="2016-11" db="EMBL/GenBank/DDBJ databases">
        <authorList>
            <person name="Jaros S."/>
            <person name="Januszkiewicz K."/>
            <person name="Wedrychowicz H."/>
        </authorList>
    </citation>
    <scope>NUCLEOTIDE SEQUENCE [LARGE SCALE GENOMIC DNA]</scope>
    <source>
        <strain evidence="8 9">CGMCC 1.7049</strain>
    </source>
</reference>
<evidence type="ECO:0000256" key="4">
    <source>
        <dbReference type="ARBA" id="ARBA00023167"/>
    </source>
</evidence>
<dbReference type="Pfam" id="PF00596">
    <property type="entry name" value="Aldolase_II"/>
    <property type="match status" value="1"/>
</dbReference>
<keyword evidence="4 6" id="KW-0486">Methionine biosynthesis</keyword>
<comment type="function">
    <text evidence="6">Catalyzes the dehydration of methylthioribulose-1-phosphate (MTRu-1-P) into 2,3-diketo-5-methylthiopentyl-1-phosphate (DK-MTP-1-P).</text>
</comment>
<dbReference type="InterPro" id="IPR001303">
    <property type="entry name" value="Aldolase_II/adducin_N"/>
</dbReference>
<organism evidence="8 9">
    <name type="scientific">Hydrocarboniphaga daqingensis</name>
    <dbReference type="NCBI Taxonomy" id="490188"/>
    <lineage>
        <taxon>Bacteria</taxon>
        <taxon>Pseudomonadati</taxon>
        <taxon>Pseudomonadota</taxon>
        <taxon>Gammaproteobacteria</taxon>
        <taxon>Nevskiales</taxon>
        <taxon>Nevskiaceae</taxon>
        <taxon>Hydrocarboniphaga</taxon>
    </lineage>
</organism>
<evidence type="ECO:0000313" key="8">
    <source>
        <dbReference type="EMBL" id="SHG79236.1"/>
    </source>
</evidence>
<evidence type="ECO:0000259" key="7">
    <source>
        <dbReference type="SMART" id="SM01007"/>
    </source>
</evidence>
<dbReference type="GO" id="GO:0016832">
    <property type="term" value="F:aldehyde-lyase activity"/>
    <property type="evidence" value="ECO:0007669"/>
    <property type="project" value="TreeGrafter"/>
</dbReference>
<evidence type="ECO:0000313" key="9">
    <source>
        <dbReference type="Proteomes" id="UP000199758"/>
    </source>
</evidence>
<comment type="similarity">
    <text evidence="6">Belongs to the aldolase class II family. MtnB subfamily.</text>
</comment>
<dbReference type="RefSeq" id="WP_072895849.1">
    <property type="nucleotide sequence ID" value="NZ_FQWZ01000003.1"/>
</dbReference>
<dbReference type="SUPFAM" id="SSF53639">
    <property type="entry name" value="AraD/HMP-PK domain-like"/>
    <property type="match status" value="1"/>
</dbReference>
<name>A0A1M5MPS3_9GAMM</name>
<feature type="binding site" evidence="6">
    <location>
        <position position="97"/>
    </location>
    <ligand>
        <name>Zn(2+)</name>
        <dbReference type="ChEBI" id="CHEBI:29105"/>
    </ligand>
</feature>
<dbReference type="InterPro" id="IPR050197">
    <property type="entry name" value="Aldolase_class_II_sugar_metab"/>
</dbReference>
<keyword evidence="3 6" id="KW-0862">Zinc</keyword>
<dbReference type="PANTHER" id="PTHR22789">
    <property type="entry name" value="FUCULOSE PHOSPHATE ALDOLASE"/>
    <property type="match status" value="1"/>
</dbReference>
<feature type="domain" description="Class II aldolase/adducin N-terminal" evidence="7">
    <location>
        <begin position="11"/>
        <end position="196"/>
    </location>
</feature>
<keyword evidence="9" id="KW-1185">Reference proteome</keyword>
<comment type="cofactor">
    <cofactor evidence="6">
        <name>Zn(2+)</name>
        <dbReference type="ChEBI" id="CHEBI:29105"/>
    </cofactor>
    <text evidence="6">Binds 1 zinc ion per subunit.</text>
</comment>
<dbReference type="Proteomes" id="UP000199758">
    <property type="component" value="Unassembled WGS sequence"/>
</dbReference>
<evidence type="ECO:0000256" key="5">
    <source>
        <dbReference type="ARBA" id="ARBA00023239"/>
    </source>
</evidence>
<dbReference type="NCBIfam" id="NF006672">
    <property type="entry name" value="PRK09220.1"/>
    <property type="match status" value="1"/>
</dbReference>
<dbReference type="GO" id="GO:0046570">
    <property type="term" value="F:methylthioribulose 1-phosphate dehydratase activity"/>
    <property type="evidence" value="ECO:0007669"/>
    <property type="project" value="UniProtKB-UniRule"/>
</dbReference>
<protein>
    <recommendedName>
        <fullName evidence="6">Methylthioribulose-1-phosphate dehydratase</fullName>
        <shortName evidence="6">MTRu-1-P dehydratase</shortName>
        <ecNumber evidence="6">4.2.1.109</ecNumber>
    </recommendedName>
</protein>
<keyword evidence="2 6" id="KW-0479">Metal-binding</keyword>
<dbReference type="Gene3D" id="3.40.225.10">
    <property type="entry name" value="Class II aldolase/adducin N-terminal domain"/>
    <property type="match status" value="1"/>
</dbReference>
<feature type="binding site" evidence="6">
    <location>
        <position position="99"/>
    </location>
    <ligand>
        <name>Zn(2+)</name>
        <dbReference type="ChEBI" id="CHEBI:29105"/>
    </ligand>
</feature>
<dbReference type="GO" id="GO:0019323">
    <property type="term" value="P:pentose catabolic process"/>
    <property type="evidence" value="ECO:0007669"/>
    <property type="project" value="TreeGrafter"/>
</dbReference>
<dbReference type="NCBIfam" id="TIGR03328">
    <property type="entry name" value="salvage_mtnB"/>
    <property type="match status" value="1"/>
</dbReference>
<dbReference type="UniPathway" id="UPA00904">
    <property type="reaction ID" value="UER00875"/>
</dbReference>
<dbReference type="InterPro" id="IPR036409">
    <property type="entry name" value="Aldolase_II/adducin_N_sf"/>
</dbReference>
<dbReference type="HAMAP" id="MF_01677">
    <property type="entry name" value="Salvage_MtnB"/>
    <property type="match status" value="1"/>
</dbReference>
<comment type="pathway">
    <text evidence="6">Amino-acid biosynthesis; L-methionine biosynthesis via salvage pathway; L-methionine from S-methyl-5-thio-alpha-D-ribose 1-phosphate: step 2/6.</text>
</comment>
<dbReference type="GO" id="GO:0008270">
    <property type="term" value="F:zinc ion binding"/>
    <property type="evidence" value="ECO:0007669"/>
    <property type="project" value="UniProtKB-UniRule"/>
</dbReference>
<dbReference type="EC" id="4.2.1.109" evidence="6"/>
<dbReference type="STRING" id="490188.SAMN04488068_1381"/>
<dbReference type="OrthoDB" id="9805559at2"/>
<sequence>MNTDLIARHSRDLIAAGALFHQRGWVPATGGNFSARLSSDRMLITASGWHKGELAPDAFLVADFDGKPDNPGGRASYETLLHCQLYRMDERIGAALHTHSVANTVLSMRESSIRLAGYELLKLLPGISTHEAAVEIPVFDNDQDIARLAARVDAHIKQHASAAYLIRGHGLYAWGSSVAQARHRVEALEFMFECELKQRQLESKS</sequence>
<keyword evidence="1 6" id="KW-0028">Amino-acid biosynthesis</keyword>
<accession>A0A1M5MPS3</accession>
<dbReference type="SMART" id="SM01007">
    <property type="entry name" value="Aldolase_II"/>
    <property type="match status" value="1"/>
</dbReference>
<dbReference type="GO" id="GO:0005829">
    <property type="term" value="C:cytosol"/>
    <property type="evidence" value="ECO:0007669"/>
    <property type="project" value="TreeGrafter"/>
</dbReference>